<dbReference type="Gene3D" id="1.10.1740.10">
    <property type="match status" value="1"/>
</dbReference>
<dbReference type="InterPro" id="IPR036388">
    <property type="entry name" value="WH-like_DNA-bd_sf"/>
</dbReference>
<keyword evidence="8" id="KW-1185">Reference proteome</keyword>
<sequence length="193" mass="21317">MSPLATKRLSNAAALSDAELLLAIAEGELGPLGILFDRYHEPLRQFLLRAAPNVADVDDLVQETFLTATRAAASFDGRASALPFLMGIATQLLRRRKRTFVRLRALYDAFCAAPTASRQSPEEHVNQAQEEALLQAAIARLSDERRIVLVMVEYNGMSGPEVAQILGTPVGTVWRRLHEARAELRRTLQRGGR</sequence>
<dbReference type="InterPro" id="IPR013325">
    <property type="entry name" value="RNA_pol_sigma_r2"/>
</dbReference>
<dbReference type="Pfam" id="PF08281">
    <property type="entry name" value="Sigma70_r4_2"/>
    <property type="match status" value="1"/>
</dbReference>
<dbReference type="Pfam" id="PF04542">
    <property type="entry name" value="Sigma70_r2"/>
    <property type="match status" value="1"/>
</dbReference>
<proteinExistence type="inferred from homology"/>
<evidence type="ECO:0000259" key="6">
    <source>
        <dbReference type="Pfam" id="PF08281"/>
    </source>
</evidence>
<organism evidence="7 8">
    <name type="scientific">Polyangium fumosum</name>
    <dbReference type="NCBI Taxonomy" id="889272"/>
    <lineage>
        <taxon>Bacteria</taxon>
        <taxon>Pseudomonadati</taxon>
        <taxon>Myxococcota</taxon>
        <taxon>Polyangia</taxon>
        <taxon>Polyangiales</taxon>
        <taxon>Polyangiaceae</taxon>
        <taxon>Polyangium</taxon>
    </lineage>
</organism>
<dbReference type="PANTHER" id="PTHR43133">
    <property type="entry name" value="RNA POLYMERASE ECF-TYPE SIGMA FACTO"/>
    <property type="match status" value="1"/>
</dbReference>
<dbReference type="AlphaFoldDB" id="A0A4V5PNG1"/>
<dbReference type="InterPro" id="IPR039425">
    <property type="entry name" value="RNA_pol_sigma-70-like"/>
</dbReference>
<feature type="domain" description="RNA polymerase sigma-70 region 2" evidence="5">
    <location>
        <begin position="35"/>
        <end position="98"/>
    </location>
</feature>
<dbReference type="GO" id="GO:0016987">
    <property type="term" value="F:sigma factor activity"/>
    <property type="evidence" value="ECO:0007669"/>
    <property type="project" value="UniProtKB-KW"/>
</dbReference>
<evidence type="ECO:0000259" key="5">
    <source>
        <dbReference type="Pfam" id="PF04542"/>
    </source>
</evidence>
<protein>
    <submittedName>
        <fullName evidence="7">RNA polymerase sigma factor</fullName>
    </submittedName>
</protein>
<accession>A0A4V5PNG1</accession>
<evidence type="ECO:0000313" key="8">
    <source>
        <dbReference type="Proteomes" id="UP000309215"/>
    </source>
</evidence>
<keyword evidence="2" id="KW-0805">Transcription regulation</keyword>
<dbReference type="GO" id="GO:0006352">
    <property type="term" value="P:DNA-templated transcription initiation"/>
    <property type="evidence" value="ECO:0007669"/>
    <property type="project" value="InterPro"/>
</dbReference>
<dbReference type="NCBIfam" id="TIGR02937">
    <property type="entry name" value="sigma70-ECF"/>
    <property type="match status" value="1"/>
</dbReference>
<keyword evidence="4" id="KW-0804">Transcription</keyword>
<evidence type="ECO:0000313" key="7">
    <source>
        <dbReference type="EMBL" id="TKD12272.1"/>
    </source>
</evidence>
<dbReference type="GO" id="GO:0003677">
    <property type="term" value="F:DNA binding"/>
    <property type="evidence" value="ECO:0007669"/>
    <property type="project" value="InterPro"/>
</dbReference>
<dbReference type="OrthoDB" id="5517575at2"/>
<dbReference type="SUPFAM" id="SSF88659">
    <property type="entry name" value="Sigma3 and sigma4 domains of RNA polymerase sigma factors"/>
    <property type="match status" value="1"/>
</dbReference>
<dbReference type="Gene3D" id="1.10.10.10">
    <property type="entry name" value="Winged helix-like DNA-binding domain superfamily/Winged helix DNA-binding domain"/>
    <property type="match status" value="1"/>
</dbReference>
<dbReference type="InterPro" id="IPR013249">
    <property type="entry name" value="RNA_pol_sigma70_r4_t2"/>
</dbReference>
<dbReference type="InterPro" id="IPR013324">
    <property type="entry name" value="RNA_pol_sigma_r3/r4-like"/>
</dbReference>
<dbReference type="SUPFAM" id="SSF88946">
    <property type="entry name" value="Sigma2 domain of RNA polymerase sigma factors"/>
    <property type="match status" value="1"/>
</dbReference>
<feature type="domain" description="RNA polymerase sigma factor 70 region 4 type 2" evidence="6">
    <location>
        <begin position="133"/>
        <end position="184"/>
    </location>
</feature>
<evidence type="ECO:0000256" key="4">
    <source>
        <dbReference type="ARBA" id="ARBA00023163"/>
    </source>
</evidence>
<evidence type="ECO:0000256" key="1">
    <source>
        <dbReference type="ARBA" id="ARBA00010641"/>
    </source>
</evidence>
<gene>
    <name evidence="7" type="ORF">E8A74_03965</name>
</gene>
<dbReference type="Proteomes" id="UP000309215">
    <property type="component" value="Unassembled WGS sequence"/>
</dbReference>
<dbReference type="RefSeq" id="WP_136927570.1">
    <property type="nucleotide sequence ID" value="NZ_SSMQ01000003.1"/>
</dbReference>
<comment type="similarity">
    <text evidence="1">Belongs to the sigma-70 factor family. ECF subfamily.</text>
</comment>
<dbReference type="PANTHER" id="PTHR43133:SF25">
    <property type="entry name" value="RNA POLYMERASE SIGMA FACTOR RFAY-RELATED"/>
    <property type="match status" value="1"/>
</dbReference>
<comment type="caution">
    <text evidence="7">The sequence shown here is derived from an EMBL/GenBank/DDBJ whole genome shotgun (WGS) entry which is preliminary data.</text>
</comment>
<keyword evidence="3" id="KW-0731">Sigma factor</keyword>
<dbReference type="InterPro" id="IPR007627">
    <property type="entry name" value="RNA_pol_sigma70_r2"/>
</dbReference>
<evidence type="ECO:0000256" key="3">
    <source>
        <dbReference type="ARBA" id="ARBA00023082"/>
    </source>
</evidence>
<reference evidence="7 8" key="1">
    <citation type="submission" date="2019-04" db="EMBL/GenBank/DDBJ databases">
        <authorList>
            <person name="Li Y."/>
            <person name="Wang J."/>
        </authorList>
    </citation>
    <scope>NUCLEOTIDE SEQUENCE [LARGE SCALE GENOMIC DNA]</scope>
    <source>
        <strain evidence="7 8">DSM 14668</strain>
    </source>
</reference>
<dbReference type="CDD" id="cd06171">
    <property type="entry name" value="Sigma70_r4"/>
    <property type="match status" value="1"/>
</dbReference>
<dbReference type="InterPro" id="IPR014284">
    <property type="entry name" value="RNA_pol_sigma-70_dom"/>
</dbReference>
<name>A0A4V5PNG1_9BACT</name>
<evidence type="ECO:0000256" key="2">
    <source>
        <dbReference type="ARBA" id="ARBA00023015"/>
    </source>
</evidence>
<dbReference type="EMBL" id="SSMQ01000003">
    <property type="protein sequence ID" value="TKD12272.1"/>
    <property type="molecule type" value="Genomic_DNA"/>
</dbReference>